<comment type="caution">
    <text evidence="2">The sequence shown here is derived from an EMBL/GenBank/DDBJ whole genome shotgun (WGS) entry which is preliminary data.</text>
</comment>
<organism evidence="2 3">
    <name type="scientific">Roseovarius nubinhibens</name>
    <dbReference type="NCBI Taxonomy" id="314263"/>
    <lineage>
        <taxon>Bacteria</taxon>
        <taxon>Pseudomonadati</taxon>
        <taxon>Pseudomonadota</taxon>
        <taxon>Alphaproteobacteria</taxon>
        <taxon>Rhodobacterales</taxon>
        <taxon>Roseobacteraceae</taxon>
        <taxon>Roseovarius</taxon>
    </lineage>
</organism>
<proteinExistence type="predicted"/>
<name>A0A348WEG8_9RHOB</name>
<dbReference type="InterPro" id="IPR006448">
    <property type="entry name" value="Phage_term_ssu_P27"/>
</dbReference>
<dbReference type="Proteomes" id="UP000264719">
    <property type="component" value="Unassembled WGS sequence"/>
</dbReference>
<accession>A0A348WEG8</accession>
<reference evidence="2 3" key="1">
    <citation type="journal article" date="2018" name="Nat. Biotechnol.">
        <title>A standardized bacterial taxonomy based on genome phylogeny substantially revises the tree of life.</title>
        <authorList>
            <person name="Parks D.H."/>
            <person name="Chuvochina M."/>
            <person name="Waite D.W."/>
            <person name="Rinke C."/>
            <person name="Skarshewski A."/>
            <person name="Chaumeil P.A."/>
            <person name="Hugenholtz P."/>
        </authorList>
    </citation>
    <scope>NUCLEOTIDE SEQUENCE [LARGE SCALE GENOMIC DNA]</scope>
    <source>
        <strain evidence="2">UBA9169</strain>
    </source>
</reference>
<dbReference type="AlphaFoldDB" id="A0A348WEG8"/>
<evidence type="ECO:0000313" key="2">
    <source>
        <dbReference type="EMBL" id="HAR52930.1"/>
    </source>
</evidence>
<dbReference type="RefSeq" id="WP_339855888.1">
    <property type="nucleotide sequence ID" value="NZ_CAXAXR010000028.1"/>
</dbReference>
<dbReference type="EMBL" id="DMVW01000128">
    <property type="protein sequence ID" value="HAR52930.1"/>
    <property type="molecule type" value="Genomic_DNA"/>
</dbReference>
<protein>
    <submittedName>
        <fullName evidence="2">Phage terminase small subunit P27 family</fullName>
    </submittedName>
</protein>
<evidence type="ECO:0000256" key="1">
    <source>
        <dbReference type="SAM" id="MobiDB-lite"/>
    </source>
</evidence>
<feature type="region of interest" description="Disordered" evidence="1">
    <location>
        <begin position="1"/>
        <end position="21"/>
    </location>
</feature>
<sequence>MKGAKPTPAGNVIPMKGDGARPTLEAPGMLTELGREVWEELAPALARMSRLEPHYRYQFASYCEAVANFIRATNDIELEGAWYEVKTRNGLQKKKTAAWGAQQEAMNQMRRDSALFGLTPVDESRVGSDGQGDLFEKLMRQLKGKSADGSD</sequence>
<evidence type="ECO:0000313" key="3">
    <source>
        <dbReference type="Proteomes" id="UP000264719"/>
    </source>
</evidence>
<dbReference type="NCBIfam" id="TIGR01558">
    <property type="entry name" value="sm_term_P27"/>
    <property type="match status" value="1"/>
</dbReference>
<dbReference type="Pfam" id="PF05119">
    <property type="entry name" value="Terminase_4"/>
    <property type="match status" value="1"/>
</dbReference>
<gene>
    <name evidence="2" type="ORF">DCS45_13795</name>
</gene>